<evidence type="ECO:0000313" key="4">
    <source>
        <dbReference type="EMBL" id="QUE50803.1"/>
    </source>
</evidence>
<reference evidence="4" key="1">
    <citation type="submission" date="2021-04" db="EMBL/GenBank/DDBJ databases">
        <title>Luteolibacter sp. 32A isolated from the skin of an Anderson's salamander (Ambystoma andersonii).</title>
        <authorList>
            <person name="Spergser J."/>
            <person name="Busse H.-J."/>
        </authorList>
    </citation>
    <scope>NUCLEOTIDE SEQUENCE</scope>
    <source>
        <strain evidence="4">32A</strain>
    </source>
</reference>
<dbReference type="GO" id="GO:0001522">
    <property type="term" value="P:pseudouridine synthesis"/>
    <property type="evidence" value="ECO:0007669"/>
    <property type="project" value="InterPro"/>
</dbReference>
<evidence type="ECO:0000313" key="5">
    <source>
        <dbReference type="Proteomes" id="UP000676169"/>
    </source>
</evidence>
<dbReference type="AlphaFoldDB" id="A0A975IZD5"/>
<keyword evidence="2" id="KW-0694">RNA-binding</keyword>
<name>A0A975IZD5_9BACT</name>
<dbReference type="Gene3D" id="3.10.290.10">
    <property type="entry name" value="RNA-binding S4 domain"/>
    <property type="match status" value="1"/>
</dbReference>
<dbReference type="InterPro" id="IPR006145">
    <property type="entry name" value="PsdUridine_synth_RsuA/RluA"/>
</dbReference>
<dbReference type="InterPro" id="IPR042092">
    <property type="entry name" value="PsdUridine_s_RsuA/RluB/E/F_cat"/>
</dbReference>
<dbReference type="SUPFAM" id="SSF55174">
    <property type="entry name" value="Alpha-L RNA-binding motif"/>
    <property type="match status" value="1"/>
</dbReference>
<accession>A0A975IZD5</accession>
<dbReference type="GO" id="GO:0009982">
    <property type="term" value="F:pseudouridine synthase activity"/>
    <property type="evidence" value="ECO:0007669"/>
    <property type="project" value="InterPro"/>
</dbReference>
<evidence type="ECO:0000256" key="2">
    <source>
        <dbReference type="PROSITE-ProRule" id="PRU00182"/>
    </source>
</evidence>
<proteinExistence type="predicted"/>
<dbReference type="PANTHER" id="PTHR47683:SF4">
    <property type="entry name" value="PSEUDOURIDINE SYNTHASE"/>
    <property type="match status" value="1"/>
</dbReference>
<dbReference type="NCBIfam" id="TIGR00093">
    <property type="entry name" value="pseudouridine synthase"/>
    <property type="match status" value="1"/>
</dbReference>
<dbReference type="InterPro" id="IPR036986">
    <property type="entry name" value="S4_RNA-bd_sf"/>
</dbReference>
<dbReference type="InterPro" id="IPR050343">
    <property type="entry name" value="RsuA_PseudoU_synthase"/>
</dbReference>
<organism evidence="4 5">
    <name type="scientific">Luteolibacter ambystomatis</name>
    <dbReference type="NCBI Taxonomy" id="2824561"/>
    <lineage>
        <taxon>Bacteria</taxon>
        <taxon>Pseudomonadati</taxon>
        <taxon>Verrucomicrobiota</taxon>
        <taxon>Verrucomicrobiia</taxon>
        <taxon>Verrucomicrobiales</taxon>
        <taxon>Verrucomicrobiaceae</taxon>
        <taxon>Luteolibacter</taxon>
    </lineage>
</organism>
<dbReference type="InterPro" id="IPR020103">
    <property type="entry name" value="PsdUridine_synth_cat_dom_sf"/>
</dbReference>
<dbReference type="RefSeq" id="WP_211630942.1">
    <property type="nucleotide sequence ID" value="NZ_CP073100.1"/>
</dbReference>
<dbReference type="GO" id="GO:0006396">
    <property type="term" value="P:RNA processing"/>
    <property type="evidence" value="ECO:0007669"/>
    <property type="project" value="UniProtKB-ARBA"/>
</dbReference>
<dbReference type="Gene3D" id="3.30.70.1560">
    <property type="entry name" value="Alpha-L RNA-binding motif"/>
    <property type="match status" value="1"/>
</dbReference>
<keyword evidence="1" id="KW-0413">Isomerase</keyword>
<dbReference type="PANTHER" id="PTHR47683">
    <property type="entry name" value="PSEUDOURIDINE SYNTHASE FAMILY PROTEIN-RELATED"/>
    <property type="match status" value="1"/>
</dbReference>
<dbReference type="InterPro" id="IPR000748">
    <property type="entry name" value="PsdUridine_synth_RsuA/RluB/E/F"/>
</dbReference>
<dbReference type="PROSITE" id="PS50889">
    <property type="entry name" value="S4"/>
    <property type="match status" value="1"/>
</dbReference>
<gene>
    <name evidence="4" type="ORF">KBB96_18320</name>
</gene>
<dbReference type="Proteomes" id="UP000676169">
    <property type="component" value="Chromosome"/>
</dbReference>
<dbReference type="EMBL" id="CP073100">
    <property type="protein sequence ID" value="QUE50803.1"/>
    <property type="molecule type" value="Genomic_DNA"/>
</dbReference>
<dbReference type="CDD" id="cd02553">
    <property type="entry name" value="PseudoU_synth_RsuA"/>
    <property type="match status" value="1"/>
</dbReference>
<evidence type="ECO:0000259" key="3">
    <source>
        <dbReference type="Pfam" id="PF00849"/>
    </source>
</evidence>
<dbReference type="KEGG" id="lamb:KBB96_18320"/>
<dbReference type="GO" id="GO:0140098">
    <property type="term" value="F:catalytic activity, acting on RNA"/>
    <property type="evidence" value="ECO:0007669"/>
    <property type="project" value="UniProtKB-ARBA"/>
</dbReference>
<feature type="domain" description="Pseudouridine synthase RsuA/RluA-like" evidence="3">
    <location>
        <begin position="61"/>
        <end position="193"/>
    </location>
</feature>
<dbReference type="GO" id="GO:0003723">
    <property type="term" value="F:RNA binding"/>
    <property type="evidence" value="ECO:0007669"/>
    <property type="project" value="UniProtKB-KW"/>
</dbReference>
<dbReference type="Gene3D" id="3.30.70.580">
    <property type="entry name" value="Pseudouridine synthase I, catalytic domain, N-terminal subdomain"/>
    <property type="match status" value="1"/>
</dbReference>
<dbReference type="SUPFAM" id="SSF55120">
    <property type="entry name" value="Pseudouridine synthase"/>
    <property type="match status" value="1"/>
</dbReference>
<evidence type="ECO:0000256" key="1">
    <source>
        <dbReference type="ARBA" id="ARBA00023235"/>
    </source>
</evidence>
<keyword evidence="5" id="KW-1185">Reference proteome</keyword>
<dbReference type="Pfam" id="PF00849">
    <property type="entry name" value="PseudoU_synth_2"/>
    <property type="match status" value="1"/>
</dbReference>
<sequence>MKIVKLLANLGYGSRREVERFLKAGIVTDTDGHVLGERDFPPHDQIRFQGEPLDQVSPLTIIVNKPDGYTCSKEDPDVTVYDLLPPRFEHRNPTLSPVGRLDKDTTGMLLMTDDGPLLHRIIHPKYNLGKVYHVTLDRPLEGHEKELFASGNLTLRNEGKPLLPAELEVLGEKEALITLHEGRYHQVRRMFAAAGNHVVALKRISIGGLKLPEDLEEGDWRIVTQAELDVLFGRVPAQG</sequence>
<dbReference type="InterPro" id="IPR020094">
    <property type="entry name" value="TruA/RsuA/RluB/E/F_N"/>
</dbReference>
<protein>
    <submittedName>
        <fullName evidence="4">rRNA pseudouridine synthase</fullName>
    </submittedName>
</protein>